<dbReference type="InterPro" id="IPR020904">
    <property type="entry name" value="Sc_DH/Rdtase_CS"/>
</dbReference>
<keyword evidence="2" id="KW-0560">Oxidoreductase</keyword>
<dbReference type="RefSeq" id="WP_194028830.1">
    <property type="nucleotide sequence ID" value="NZ_JADEWZ010000009.1"/>
</dbReference>
<reference evidence="4" key="1">
    <citation type="submission" date="2020-10" db="EMBL/GenBank/DDBJ databases">
        <authorList>
            <person name="Castelo-Branco R."/>
            <person name="Eusebio N."/>
            <person name="Adriana R."/>
            <person name="Vieira A."/>
            <person name="Brugerolle De Fraissinette N."/>
            <person name="Rezende De Castro R."/>
            <person name="Schneider M.P."/>
            <person name="Vasconcelos V."/>
            <person name="Leao P.N."/>
        </authorList>
    </citation>
    <scope>NUCLEOTIDE SEQUENCE</scope>
    <source>
        <strain evidence="4">LEGE 07157</strain>
    </source>
</reference>
<evidence type="ECO:0000313" key="5">
    <source>
        <dbReference type="Proteomes" id="UP000654482"/>
    </source>
</evidence>
<name>A0A8J7DVF6_9CYAN</name>
<dbReference type="AlphaFoldDB" id="A0A8J7DVF6"/>
<dbReference type="GO" id="GO:0016491">
    <property type="term" value="F:oxidoreductase activity"/>
    <property type="evidence" value="ECO:0007669"/>
    <property type="project" value="UniProtKB-KW"/>
</dbReference>
<dbReference type="InterPro" id="IPR002347">
    <property type="entry name" value="SDR_fam"/>
</dbReference>
<comment type="similarity">
    <text evidence="1 3">Belongs to the short-chain dehydrogenases/reductases (SDR) family.</text>
</comment>
<evidence type="ECO:0000256" key="2">
    <source>
        <dbReference type="ARBA" id="ARBA00023002"/>
    </source>
</evidence>
<dbReference type="Gene3D" id="3.40.50.720">
    <property type="entry name" value="NAD(P)-binding Rossmann-like Domain"/>
    <property type="match status" value="1"/>
</dbReference>
<dbReference type="PRINTS" id="PR00080">
    <property type="entry name" value="SDRFAMILY"/>
</dbReference>
<comment type="caution">
    <text evidence="4">The sequence shown here is derived from an EMBL/GenBank/DDBJ whole genome shotgun (WGS) entry which is preliminary data.</text>
</comment>
<keyword evidence="5" id="KW-1185">Reference proteome</keyword>
<organism evidence="4 5">
    <name type="scientific">Lusitaniella coriacea LEGE 07157</name>
    <dbReference type="NCBI Taxonomy" id="945747"/>
    <lineage>
        <taxon>Bacteria</taxon>
        <taxon>Bacillati</taxon>
        <taxon>Cyanobacteriota</taxon>
        <taxon>Cyanophyceae</taxon>
        <taxon>Spirulinales</taxon>
        <taxon>Lusitaniellaceae</taxon>
        <taxon>Lusitaniella</taxon>
    </lineage>
</organism>
<dbReference type="PANTHER" id="PTHR44196">
    <property type="entry name" value="DEHYDROGENASE/REDUCTASE SDR FAMILY MEMBER 7B"/>
    <property type="match status" value="1"/>
</dbReference>
<proteinExistence type="inferred from homology"/>
<dbReference type="PRINTS" id="PR00081">
    <property type="entry name" value="GDHRDH"/>
</dbReference>
<dbReference type="SUPFAM" id="SSF51735">
    <property type="entry name" value="NAD(P)-binding Rossmann-fold domains"/>
    <property type="match status" value="1"/>
</dbReference>
<dbReference type="PANTHER" id="PTHR44196:SF1">
    <property type="entry name" value="DEHYDROGENASE_REDUCTASE SDR FAMILY MEMBER 7B"/>
    <property type="match status" value="1"/>
</dbReference>
<evidence type="ECO:0000256" key="3">
    <source>
        <dbReference type="RuleBase" id="RU000363"/>
    </source>
</evidence>
<dbReference type="GO" id="GO:0016020">
    <property type="term" value="C:membrane"/>
    <property type="evidence" value="ECO:0007669"/>
    <property type="project" value="TreeGrafter"/>
</dbReference>
<sequence>MGVFTDQIAVVTGASSGIGSAIARELAKHGATICLVGRRLDALDAVTRDIQKTSPASKYYAVELAQEGEIQQFAQDIQNTFNRVDILVHSAGVFSMGSIETTPVSNLDWQYAINVRAPYCLTQALLPALKRAQGQIVFINSSVGLQARATVGVYAATKHALRAIADSLRAEVNPAGVRVLSLYLGRTATPMQEAACKIESKPYLPQNLLQPEDIAAVVANTLSLPRSAEVTDIQIRPQMKPTR</sequence>
<gene>
    <name evidence="4" type="ORF">IQ249_07485</name>
</gene>
<dbReference type="CDD" id="cd05233">
    <property type="entry name" value="SDR_c"/>
    <property type="match status" value="1"/>
</dbReference>
<dbReference type="Proteomes" id="UP000654482">
    <property type="component" value="Unassembled WGS sequence"/>
</dbReference>
<evidence type="ECO:0000256" key="1">
    <source>
        <dbReference type="ARBA" id="ARBA00006484"/>
    </source>
</evidence>
<dbReference type="EMBL" id="JADEWZ010000009">
    <property type="protein sequence ID" value="MBE9115733.1"/>
    <property type="molecule type" value="Genomic_DNA"/>
</dbReference>
<dbReference type="PROSITE" id="PS00061">
    <property type="entry name" value="ADH_SHORT"/>
    <property type="match status" value="1"/>
</dbReference>
<dbReference type="Pfam" id="PF00106">
    <property type="entry name" value="adh_short"/>
    <property type="match status" value="1"/>
</dbReference>
<evidence type="ECO:0000313" key="4">
    <source>
        <dbReference type="EMBL" id="MBE9115733.1"/>
    </source>
</evidence>
<protein>
    <submittedName>
        <fullName evidence="4">SDR family NAD(P)-dependent oxidoreductase</fullName>
    </submittedName>
</protein>
<dbReference type="InterPro" id="IPR036291">
    <property type="entry name" value="NAD(P)-bd_dom_sf"/>
</dbReference>
<accession>A0A8J7DVF6</accession>